<organism evidence="2 3">
    <name type="scientific">Nonomuraea montanisoli</name>
    <dbReference type="NCBI Taxonomy" id="2741721"/>
    <lineage>
        <taxon>Bacteria</taxon>
        <taxon>Bacillati</taxon>
        <taxon>Actinomycetota</taxon>
        <taxon>Actinomycetes</taxon>
        <taxon>Streptosporangiales</taxon>
        <taxon>Streptosporangiaceae</taxon>
        <taxon>Nonomuraea</taxon>
    </lineage>
</organism>
<evidence type="ECO:0000313" key="3">
    <source>
        <dbReference type="Proteomes" id="UP000586042"/>
    </source>
</evidence>
<dbReference type="PANTHER" id="PTHR44809:SF1">
    <property type="entry name" value="PROTEIN O-MANNOSYL-TRANSFERASE TMTC1"/>
    <property type="match status" value="1"/>
</dbReference>
<gene>
    <name evidence="2" type="ORF">HTZ77_00150</name>
</gene>
<evidence type="ECO:0000256" key="1">
    <source>
        <dbReference type="PROSITE-ProRule" id="PRU00339"/>
    </source>
</evidence>
<dbReference type="InterPro" id="IPR011990">
    <property type="entry name" value="TPR-like_helical_dom_sf"/>
</dbReference>
<name>A0A7Y6I1A1_9ACTN</name>
<dbReference type="PANTHER" id="PTHR44809">
    <property type="match status" value="1"/>
</dbReference>
<dbReference type="SMART" id="SM00028">
    <property type="entry name" value="TPR"/>
    <property type="match status" value="3"/>
</dbReference>
<keyword evidence="1" id="KW-0802">TPR repeat</keyword>
<accession>A0A7Y6I1A1</accession>
<reference evidence="2 3" key="1">
    <citation type="submission" date="2020-06" db="EMBL/GenBank/DDBJ databases">
        <title>Nonomuraea sp. SMC257, a novel actinomycete isolated from soil.</title>
        <authorList>
            <person name="Chanama M."/>
        </authorList>
    </citation>
    <scope>NUCLEOTIDE SEQUENCE [LARGE SCALE GENOMIC DNA]</scope>
    <source>
        <strain evidence="2 3">SMC257</strain>
    </source>
</reference>
<dbReference type="PROSITE" id="PS50005">
    <property type="entry name" value="TPR"/>
    <property type="match status" value="1"/>
</dbReference>
<protein>
    <submittedName>
        <fullName evidence="2">Tetratricopeptide repeat protein</fullName>
    </submittedName>
</protein>
<dbReference type="InterPro" id="IPR019734">
    <property type="entry name" value="TPR_rpt"/>
</dbReference>
<dbReference type="SUPFAM" id="SSF48452">
    <property type="entry name" value="TPR-like"/>
    <property type="match status" value="1"/>
</dbReference>
<dbReference type="EMBL" id="JABWGN010000001">
    <property type="protein sequence ID" value="NUW29848.1"/>
    <property type="molecule type" value="Genomic_DNA"/>
</dbReference>
<dbReference type="AlphaFoldDB" id="A0A7Y6I1A1"/>
<proteinExistence type="predicted"/>
<dbReference type="RefSeq" id="WP_175587354.1">
    <property type="nucleotide sequence ID" value="NZ_JABWGN010000001.1"/>
</dbReference>
<dbReference type="Pfam" id="PF13432">
    <property type="entry name" value="TPR_16"/>
    <property type="match status" value="2"/>
</dbReference>
<comment type="caution">
    <text evidence="2">The sequence shown here is derived from an EMBL/GenBank/DDBJ whole genome shotgun (WGS) entry which is preliminary data.</text>
</comment>
<feature type="repeat" description="TPR" evidence="1">
    <location>
        <begin position="138"/>
        <end position="171"/>
    </location>
</feature>
<dbReference type="Gene3D" id="1.25.40.10">
    <property type="entry name" value="Tetratricopeptide repeat domain"/>
    <property type="match status" value="1"/>
</dbReference>
<dbReference type="InterPro" id="IPR052943">
    <property type="entry name" value="TMTC_O-mannosyl-trnsfr"/>
</dbReference>
<dbReference type="Proteomes" id="UP000586042">
    <property type="component" value="Unassembled WGS sequence"/>
</dbReference>
<sequence>MTAHRLADLRRWREAAEALRPALGSQDTAYEAYCLHAHCLLNARSVLSPLWWSESRGAVRAALRLDPHGAWAHRLLALLLLDEGRKAAALREAEEAVRLAPGEAQELDVLARCQLACFKVEEARRTAGAAVEADPENPLAYLTLAEVARARNEWADAERAYRDGLRLDPDHEGLALGLGELLFMRRRTLESAEVYLGAARVSPENDALRKAFSEIWLHLRIIRDRWQRNPRSTAAPAIADLAEVVGPARSEPIDAAVRALLAATSQSRVTVEKLLGQAVDVFGSVAELMGADSYAGLDPRIELKPFDYPMPPVPGPPADSGWDVLDLADDPVRGDVSRFWLGSATLGYEGELTAEYAAEFDAVADGSAGLRVRDGDDADFHELMVEIHEETTRLARTYRAWADALSAFAAAVQLAKEQSAESRIWAAHATRWRDHATTAEQAREWEDERQEAIRSAHAAARLRDEAEARCVAALRAALPR</sequence>
<keyword evidence="3" id="KW-1185">Reference proteome</keyword>
<evidence type="ECO:0000313" key="2">
    <source>
        <dbReference type="EMBL" id="NUW29848.1"/>
    </source>
</evidence>